<feature type="transmembrane region" description="Helical" evidence="6">
    <location>
        <begin position="309"/>
        <end position="328"/>
    </location>
</feature>
<feature type="transmembrane region" description="Helical" evidence="6">
    <location>
        <begin position="335"/>
        <end position="355"/>
    </location>
</feature>
<dbReference type="Gene3D" id="1.20.1250.20">
    <property type="entry name" value="MFS general substrate transporter like domains"/>
    <property type="match status" value="1"/>
</dbReference>
<dbReference type="PANTHER" id="PTHR48022">
    <property type="entry name" value="PLASTIDIC GLUCOSE TRANSPORTER 4"/>
    <property type="match status" value="1"/>
</dbReference>
<comment type="subcellular location">
    <subcellularLocation>
        <location evidence="1">Membrane</location>
        <topology evidence="1">Multi-pass membrane protein</topology>
    </subcellularLocation>
</comment>
<evidence type="ECO:0000313" key="9">
    <source>
        <dbReference type="Proteomes" id="UP001164286"/>
    </source>
</evidence>
<evidence type="ECO:0000256" key="3">
    <source>
        <dbReference type="ARBA" id="ARBA00022692"/>
    </source>
</evidence>
<reference evidence="8" key="1">
    <citation type="journal article" date="2022" name="G3 (Bethesda)">
        <title>High quality genome of the basidiomycete yeast Dioszegia hungarica PDD-24b-2 isolated from cloud water.</title>
        <authorList>
            <person name="Jarrige D."/>
            <person name="Haridas S."/>
            <person name="Bleykasten-Grosshans C."/>
            <person name="Joly M."/>
            <person name="Nadalig T."/>
            <person name="Sancelme M."/>
            <person name="Vuilleumier S."/>
            <person name="Grigoriev I.V."/>
            <person name="Amato P."/>
            <person name="Bringel F."/>
        </authorList>
    </citation>
    <scope>NUCLEOTIDE SEQUENCE</scope>
    <source>
        <strain evidence="8">PDD-24b-2</strain>
    </source>
</reference>
<feature type="transmembrane region" description="Helical" evidence="6">
    <location>
        <begin position="117"/>
        <end position="135"/>
    </location>
</feature>
<organism evidence="8 9">
    <name type="scientific">Dioszegia hungarica</name>
    <dbReference type="NCBI Taxonomy" id="4972"/>
    <lineage>
        <taxon>Eukaryota</taxon>
        <taxon>Fungi</taxon>
        <taxon>Dikarya</taxon>
        <taxon>Basidiomycota</taxon>
        <taxon>Agaricomycotina</taxon>
        <taxon>Tremellomycetes</taxon>
        <taxon>Tremellales</taxon>
        <taxon>Bulleribasidiaceae</taxon>
        <taxon>Dioszegia</taxon>
    </lineage>
</organism>
<dbReference type="SUPFAM" id="SSF103473">
    <property type="entry name" value="MFS general substrate transporter"/>
    <property type="match status" value="1"/>
</dbReference>
<dbReference type="PROSITE" id="PS50850">
    <property type="entry name" value="MFS"/>
    <property type="match status" value="1"/>
</dbReference>
<feature type="transmembrane region" description="Helical" evidence="6">
    <location>
        <begin position="93"/>
        <end position="111"/>
    </location>
</feature>
<feature type="transmembrane region" description="Helical" evidence="6">
    <location>
        <begin position="12"/>
        <end position="34"/>
    </location>
</feature>
<dbReference type="Proteomes" id="UP001164286">
    <property type="component" value="Unassembled WGS sequence"/>
</dbReference>
<evidence type="ECO:0000256" key="6">
    <source>
        <dbReference type="SAM" id="Phobius"/>
    </source>
</evidence>
<name>A0AA38H112_9TREE</name>
<dbReference type="GO" id="GO:0005351">
    <property type="term" value="F:carbohydrate:proton symporter activity"/>
    <property type="evidence" value="ECO:0007669"/>
    <property type="project" value="TreeGrafter"/>
</dbReference>
<dbReference type="RefSeq" id="XP_052941478.1">
    <property type="nucleotide sequence ID" value="XM_053086417.1"/>
</dbReference>
<dbReference type="InterPro" id="IPR036259">
    <property type="entry name" value="MFS_trans_sf"/>
</dbReference>
<dbReference type="InterPro" id="IPR005828">
    <property type="entry name" value="MFS_sugar_transport-like"/>
</dbReference>
<dbReference type="InterPro" id="IPR020846">
    <property type="entry name" value="MFS_dom"/>
</dbReference>
<feature type="transmembrane region" description="Helical" evidence="6">
    <location>
        <begin position="367"/>
        <end position="391"/>
    </location>
</feature>
<feature type="transmembrane region" description="Helical" evidence="6">
    <location>
        <begin position="437"/>
        <end position="456"/>
    </location>
</feature>
<evidence type="ECO:0000259" key="7">
    <source>
        <dbReference type="PROSITE" id="PS50850"/>
    </source>
</evidence>
<feature type="domain" description="Major facilitator superfamily (MFS) profile" evidence="7">
    <location>
        <begin position="16"/>
        <end position="460"/>
    </location>
</feature>
<dbReference type="AlphaFoldDB" id="A0AA38H112"/>
<feature type="transmembrane region" description="Helical" evidence="6">
    <location>
        <begin position="180"/>
        <end position="204"/>
    </location>
</feature>
<dbReference type="PANTHER" id="PTHR48022:SF77">
    <property type="entry name" value="MAJOR FACILITATOR SUPERFAMILY (MFS) PROFILE DOMAIN-CONTAINING PROTEIN"/>
    <property type="match status" value="1"/>
</dbReference>
<evidence type="ECO:0000256" key="4">
    <source>
        <dbReference type="ARBA" id="ARBA00022989"/>
    </source>
</evidence>
<keyword evidence="4 6" id="KW-1133">Transmembrane helix</keyword>
<keyword evidence="5 6" id="KW-0472">Membrane</keyword>
<evidence type="ECO:0000256" key="2">
    <source>
        <dbReference type="ARBA" id="ARBA00010992"/>
    </source>
</evidence>
<comment type="caution">
    <text evidence="8">The sequence shown here is derived from an EMBL/GenBank/DDBJ whole genome shotgun (WGS) entry which is preliminary data.</text>
</comment>
<accession>A0AA38H112</accession>
<keyword evidence="9" id="KW-1185">Reference proteome</keyword>
<dbReference type="InterPro" id="IPR050360">
    <property type="entry name" value="MFS_Sugar_Transporters"/>
</dbReference>
<proteinExistence type="inferred from homology"/>
<evidence type="ECO:0000256" key="1">
    <source>
        <dbReference type="ARBA" id="ARBA00004141"/>
    </source>
</evidence>
<dbReference type="EMBL" id="JAKWFO010000016">
    <property type="protein sequence ID" value="KAI9631701.1"/>
    <property type="molecule type" value="Genomic_DNA"/>
</dbReference>
<feature type="transmembrane region" description="Helical" evidence="6">
    <location>
        <begin position="403"/>
        <end position="425"/>
    </location>
</feature>
<evidence type="ECO:0000313" key="8">
    <source>
        <dbReference type="EMBL" id="KAI9631701.1"/>
    </source>
</evidence>
<dbReference type="Pfam" id="PF00083">
    <property type="entry name" value="Sugar_tr"/>
    <property type="match status" value="1"/>
</dbReference>
<protein>
    <submittedName>
        <fullName evidence="8">Transporter-domain-containing protein</fullName>
    </submittedName>
</protein>
<sequence>MRRSDWGQITPALLYCCMAFNFGNILFGIDVGSFGSLQALPSWLRSFGVLQNGTYMLPTERRSIMNSAVVWIGKLIGTASFEPLLERLGYKKVIYIVCLIQVIGIVIELSATEWIQFSVGRIIAYIAVGIVENAVPSYEAELAPAGLRGFLAGNVQVFVHVGSIWGASMSYAFRTEIERIGWIIPVAVQLLPPLLLIATVPFCIESPRWLISKGRKDGALSALNRIRPARDSATGVTSLEVQAVEDAMNESYAMGQAGWMDLFRPKYIRRTTIIALVFFFNQTTGQQFANSYGPSFFTSIGLGLQSFQYSILIAMAGLFGCLVAVATTDIIGRRYLCIIGATLAIMFSALIGGIGPLPNRTTDQNNVVIASVILLNGVCKLGVASQCWLIGSEIGGIQMRKRMIGWATSIDVLAAFLVTFCTPYLQAGPQIQMGARVGFVFMGCAAIALFFFIFFLPELKGRSLEEVDDLFKRNLWAWQFSTAGTRGPGAQLADIGSVHEDKRPDKVRLSCCRIGIEVDADWTGSRGLNIGRGNAVRWNPGRYHTSCLRAGSYVCKDQVSMISMCSVPCSAARFQPRPLVANTQTYPEGSAGGAMSSRDSFCAPAHSTADRHSMVV</sequence>
<comment type="similarity">
    <text evidence="2">Belongs to the major facilitator superfamily. Sugar transporter (TC 2.A.1.1) family.</text>
</comment>
<dbReference type="GeneID" id="77725618"/>
<dbReference type="GO" id="GO:0016020">
    <property type="term" value="C:membrane"/>
    <property type="evidence" value="ECO:0007669"/>
    <property type="project" value="UniProtKB-SubCell"/>
</dbReference>
<evidence type="ECO:0000256" key="5">
    <source>
        <dbReference type="ARBA" id="ARBA00023136"/>
    </source>
</evidence>
<keyword evidence="3 6" id="KW-0812">Transmembrane</keyword>
<gene>
    <name evidence="8" type="ORF">MKK02DRAFT_21433</name>
</gene>
<feature type="transmembrane region" description="Helical" evidence="6">
    <location>
        <begin position="147"/>
        <end position="168"/>
    </location>
</feature>